<feature type="transmembrane region" description="Helical" evidence="2">
    <location>
        <begin position="360"/>
        <end position="385"/>
    </location>
</feature>
<sequence length="450" mass="50164">MNIGFRAVPALFLVLIGFAGDLLRRLFLFLLVHVAHRRQAVLLKRRPLVEINRLGKHVYVVCGTAEIRQTFGPHPQVVHVKVQMITISAVLTQTLDRVLGGVLAIQPPFRAPLGTGPHQQQLLHRSVRLVRGTTLSHPPTFLTTRTGRVLIQVTLITRIVTAATSTAVSTTTGRRRVQLRITVVQHRLRLLHPVHSNPTANLQLHRRRWRLLRGTVEPFRDAHTVDRWVGRVQRRNRAGAHRLELVLQLALQRLELDQRRGPAQRRVRQTVRIGTTAAGCGKQIMADLVEAESRFIVSPHEIFIHFQSLLLLLLIKFAVSGLPESPDTSVVSSVGGQRHVRRSRHNDRQLSSTPGSVEQFFIAAAVTACAFAVATGSVYPILLVLPSPFWRTDKVSFRHGILVRGRINPYHRTRVRPGRTPHLVVLGPPVRAALPLRGPRPGLSASAATA</sequence>
<protein>
    <submittedName>
        <fullName evidence="3">(northern house mosquito) hypothetical protein</fullName>
    </submittedName>
</protein>
<reference evidence="3" key="1">
    <citation type="submission" date="2021-05" db="EMBL/GenBank/DDBJ databases">
        <authorList>
            <person name="Alioto T."/>
            <person name="Alioto T."/>
            <person name="Gomez Garrido J."/>
        </authorList>
    </citation>
    <scope>NUCLEOTIDE SEQUENCE</scope>
</reference>
<evidence type="ECO:0000313" key="3">
    <source>
        <dbReference type="EMBL" id="CAG6495982.1"/>
    </source>
</evidence>
<feature type="compositionally biased region" description="Polar residues" evidence="1">
    <location>
        <begin position="326"/>
        <end position="335"/>
    </location>
</feature>
<proteinExistence type="predicted"/>
<organism evidence="3">
    <name type="scientific">Culex pipiens</name>
    <name type="common">House mosquito</name>
    <dbReference type="NCBI Taxonomy" id="7175"/>
    <lineage>
        <taxon>Eukaryota</taxon>
        <taxon>Metazoa</taxon>
        <taxon>Ecdysozoa</taxon>
        <taxon>Arthropoda</taxon>
        <taxon>Hexapoda</taxon>
        <taxon>Insecta</taxon>
        <taxon>Pterygota</taxon>
        <taxon>Neoptera</taxon>
        <taxon>Endopterygota</taxon>
        <taxon>Diptera</taxon>
        <taxon>Nematocera</taxon>
        <taxon>Culicoidea</taxon>
        <taxon>Culicidae</taxon>
        <taxon>Culicinae</taxon>
        <taxon>Culicini</taxon>
        <taxon>Culex</taxon>
        <taxon>Culex</taxon>
    </lineage>
</organism>
<evidence type="ECO:0000256" key="1">
    <source>
        <dbReference type="SAM" id="MobiDB-lite"/>
    </source>
</evidence>
<feature type="region of interest" description="Disordered" evidence="1">
    <location>
        <begin position="324"/>
        <end position="352"/>
    </location>
</feature>
<accession>A0A8D8CRE8</accession>
<dbReference type="AlphaFoldDB" id="A0A8D8CRE8"/>
<name>A0A8D8CRE8_CULPI</name>
<evidence type="ECO:0000256" key="2">
    <source>
        <dbReference type="SAM" id="Phobius"/>
    </source>
</evidence>
<keyword evidence="2" id="KW-0472">Membrane</keyword>
<dbReference type="EMBL" id="HBUE01130125">
    <property type="protein sequence ID" value="CAG6495982.1"/>
    <property type="molecule type" value="Transcribed_RNA"/>
</dbReference>
<feature type="transmembrane region" description="Helical" evidence="2">
    <location>
        <begin position="12"/>
        <end position="35"/>
    </location>
</feature>
<keyword evidence="2" id="KW-1133">Transmembrane helix</keyword>
<keyword evidence="2" id="KW-0812">Transmembrane</keyword>